<dbReference type="OrthoDB" id="341898at2759"/>
<reference evidence="2 3" key="1">
    <citation type="submission" date="2016-07" db="EMBL/GenBank/DDBJ databases">
        <title>Pervasive Adenine N6-methylation of Active Genes in Fungi.</title>
        <authorList>
            <consortium name="DOE Joint Genome Institute"/>
            <person name="Mondo S.J."/>
            <person name="Dannebaum R.O."/>
            <person name="Kuo R.C."/>
            <person name="Labutti K."/>
            <person name="Haridas S."/>
            <person name="Kuo A."/>
            <person name="Salamov A."/>
            <person name="Ahrendt S.R."/>
            <person name="Lipzen A."/>
            <person name="Sullivan W."/>
            <person name="Andreopoulos W.B."/>
            <person name="Clum A."/>
            <person name="Lindquist E."/>
            <person name="Daum C."/>
            <person name="Ramamoorthy G.K."/>
            <person name="Gryganskyi A."/>
            <person name="Culley D."/>
            <person name="Magnuson J.K."/>
            <person name="James T.Y."/>
            <person name="O'Malley M.A."/>
            <person name="Stajich J.E."/>
            <person name="Spatafora J.W."/>
            <person name="Visel A."/>
            <person name="Grigoriev I.V."/>
        </authorList>
    </citation>
    <scope>NUCLEOTIDE SEQUENCE [LARGE SCALE GENOMIC DNA]</scope>
    <source>
        <strain evidence="2 3">NRRL 1336</strain>
    </source>
</reference>
<accession>A0A1X2IQ12</accession>
<dbReference type="EMBL" id="MCGE01000006">
    <property type="protein sequence ID" value="ORZ20337.1"/>
    <property type="molecule type" value="Genomic_DNA"/>
</dbReference>
<dbReference type="Proteomes" id="UP000193560">
    <property type="component" value="Unassembled WGS sequence"/>
</dbReference>
<organism evidence="2 3">
    <name type="scientific">Absidia repens</name>
    <dbReference type="NCBI Taxonomy" id="90262"/>
    <lineage>
        <taxon>Eukaryota</taxon>
        <taxon>Fungi</taxon>
        <taxon>Fungi incertae sedis</taxon>
        <taxon>Mucoromycota</taxon>
        <taxon>Mucoromycotina</taxon>
        <taxon>Mucoromycetes</taxon>
        <taxon>Mucorales</taxon>
        <taxon>Cunninghamellaceae</taxon>
        <taxon>Absidia</taxon>
    </lineage>
</organism>
<gene>
    <name evidence="2" type="ORF">BCR42DRAFT_408561</name>
</gene>
<feature type="compositionally biased region" description="Basic and acidic residues" evidence="1">
    <location>
        <begin position="38"/>
        <end position="59"/>
    </location>
</feature>
<sequence length="469" mass="53716">MKHKKDIETKLRHYISTNQSVPNSSSPKTPTTISVSEKLAKLRIEQARSVANRERKDRGGPSSGEQQQQTIGHVYPWPALNFSIDEQQSYPQPPLPIQQLPRPAAGPPPPPSWSTRRPVLRPETPLTNLSCQNYRKQDKKLERTASTIPSLVRTCCRQLAHHFTIATAVNDSSRWIDQIKKMPSHVKQRILFEWCFFDGDDYDDGDNYNSQRLVTGATMGMFEKTEYEELWLEASNVSLERLIRAFWKLDKVASSCASMVVEPVDDWEDLLWDHDHTTTTLENNTTDDYDPPPAVVLDLDSQEEIGKWKYLSHIATIFLRKEPSTIAACPTYSLSSPFLGRTLVSLNISFMRPASSSPTHLCWIAFAHLVVSTLPHLNWLYSACCFDKCQGLEILKILSQGLRKLKFWDMGYHSWLKLDALTTAINWQSDLMELNTLCLSSGPTRMSSDITKWFKNHHLARIKLIWRDM</sequence>
<protein>
    <submittedName>
        <fullName evidence="2">Uncharacterized protein</fullName>
    </submittedName>
</protein>
<evidence type="ECO:0000313" key="3">
    <source>
        <dbReference type="Proteomes" id="UP000193560"/>
    </source>
</evidence>
<comment type="caution">
    <text evidence="2">The sequence shown here is derived from an EMBL/GenBank/DDBJ whole genome shotgun (WGS) entry which is preliminary data.</text>
</comment>
<feature type="region of interest" description="Disordered" evidence="1">
    <location>
        <begin position="1"/>
        <end position="70"/>
    </location>
</feature>
<feature type="region of interest" description="Disordered" evidence="1">
    <location>
        <begin position="86"/>
        <end position="127"/>
    </location>
</feature>
<proteinExistence type="predicted"/>
<feature type="compositionally biased region" description="Basic and acidic residues" evidence="1">
    <location>
        <begin position="1"/>
        <end position="11"/>
    </location>
</feature>
<evidence type="ECO:0000313" key="2">
    <source>
        <dbReference type="EMBL" id="ORZ20337.1"/>
    </source>
</evidence>
<keyword evidence="3" id="KW-1185">Reference proteome</keyword>
<evidence type="ECO:0000256" key="1">
    <source>
        <dbReference type="SAM" id="MobiDB-lite"/>
    </source>
</evidence>
<dbReference type="AlphaFoldDB" id="A0A1X2IQ12"/>
<feature type="compositionally biased region" description="Polar residues" evidence="1">
    <location>
        <begin position="15"/>
        <end position="35"/>
    </location>
</feature>
<name>A0A1X2IQ12_9FUNG</name>